<protein>
    <submittedName>
        <fullName evidence="2">YmaF family protein</fullName>
    </submittedName>
</protein>
<keyword evidence="3" id="KW-1185">Reference proteome</keyword>
<dbReference type="RefSeq" id="WP_161821649.1">
    <property type="nucleotide sequence ID" value="NZ_LSRS01000003.1"/>
</dbReference>
<reference evidence="2" key="1">
    <citation type="submission" date="2016-02" db="EMBL/GenBank/DDBJ databases">
        <title>Draft Genome Sequence of Sporotomaculum syntrophicum Strain FB, a Syntrophic Benzoate Degrader.</title>
        <authorList>
            <person name="Nobu M.K."/>
            <person name="Narihiro T."/>
            <person name="Qiu Y.-L."/>
            <person name="Ohashi A."/>
            <person name="Liu W.-T."/>
            <person name="Yuji S."/>
        </authorList>
    </citation>
    <scope>NUCLEOTIDE SEQUENCE</scope>
    <source>
        <strain evidence="2">FB</strain>
    </source>
</reference>
<accession>A0A9D2WPB2</accession>
<feature type="region of interest" description="Disordered" evidence="1">
    <location>
        <begin position="1"/>
        <end position="37"/>
    </location>
</feature>
<evidence type="ECO:0000313" key="3">
    <source>
        <dbReference type="Proteomes" id="UP000798488"/>
    </source>
</evidence>
<evidence type="ECO:0000256" key="1">
    <source>
        <dbReference type="SAM" id="MobiDB-lite"/>
    </source>
</evidence>
<name>A0A9D2WPB2_9FIRM</name>
<gene>
    <name evidence="2" type="ORF">SPSYN_01278</name>
</gene>
<dbReference type="InterPro" id="IPR024307">
    <property type="entry name" value="YmaF"/>
</dbReference>
<sequence length="121" mass="13501">MTGTDQSTQLTEESGQTHTHEFLGSTKLAEEGEDRHNHRFAGVTSEIILVPGGHIHAMVVNTDFFDHLHEVPVRTGLQRFVGNGKHVHFAEGNTTFNDDHCHKFQFATLIDSPLLPEEDCP</sequence>
<organism evidence="2 3">
    <name type="scientific">Sporotomaculum syntrophicum</name>
    <dbReference type="NCBI Taxonomy" id="182264"/>
    <lineage>
        <taxon>Bacteria</taxon>
        <taxon>Bacillati</taxon>
        <taxon>Bacillota</taxon>
        <taxon>Clostridia</taxon>
        <taxon>Eubacteriales</taxon>
        <taxon>Desulfallaceae</taxon>
        <taxon>Sporotomaculum</taxon>
    </lineage>
</organism>
<dbReference type="Proteomes" id="UP000798488">
    <property type="component" value="Unassembled WGS sequence"/>
</dbReference>
<comment type="caution">
    <text evidence="2">The sequence shown here is derived from an EMBL/GenBank/DDBJ whole genome shotgun (WGS) entry which is preliminary data.</text>
</comment>
<dbReference type="Pfam" id="PF12788">
    <property type="entry name" value="YmaF"/>
    <property type="match status" value="1"/>
</dbReference>
<dbReference type="OrthoDB" id="2967209at2"/>
<evidence type="ECO:0000313" key="2">
    <source>
        <dbReference type="EMBL" id="KAF1085142.1"/>
    </source>
</evidence>
<proteinExistence type="predicted"/>
<dbReference type="AlphaFoldDB" id="A0A9D2WPB2"/>
<feature type="compositionally biased region" description="Polar residues" evidence="1">
    <location>
        <begin position="1"/>
        <end position="17"/>
    </location>
</feature>
<dbReference type="EMBL" id="LSRS01000003">
    <property type="protein sequence ID" value="KAF1085142.1"/>
    <property type="molecule type" value="Genomic_DNA"/>
</dbReference>